<dbReference type="InterPro" id="IPR003152">
    <property type="entry name" value="FATC_dom"/>
</dbReference>
<dbReference type="InterPro" id="IPR016024">
    <property type="entry name" value="ARM-type_fold"/>
</dbReference>
<dbReference type="SUPFAM" id="SSF48371">
    <property type="entry name" value="ARM repeat"/>
    <property type="match status" value="1"/>
</dbReference>
<dbReference type="PROSITE" id="PS50290">
    <property type="entry name" value="PI3_4_KINASE_3"/>
    <property type="match status" value="1"/>
</dbReference>
<dbReference type="SUPFAM" id="SSF56112">
    <property type="entry name" value="Protein kinase-like (PK-like)"/>
    <property type="match status" value="1"/>
</dbReference>
<dbReference type="InterPro" id="IPR050517">
    <property type="entry name" value="DDR_Repair_Kinase"/>
</dbReference>
<dbReference type="PROSITE" id="PS51189">
    <property type="entry name" value="FAT"/>
    <property type="match status" value="1"/>
</dbReference>
<protein>
    <submittedName>
        <fullName evidence="6">FAT domain containing protein</fullName>
    </submittedName>
</protein>
<feature type="region of interest" description="Disordered" evidence="2">
    <location>
        <begin position="1284"/>
        <end position="1325"/>
    </location>
</feature>
<dbReference type="EMBL" id="KB008172">
    <property type="protein sequence ID" value="ELR10846.1"/>
    <property type="molecule type" value="Genomic_DNA"/>
</dbReference>
<evidence type="ECO:0000259" key="5">
    <source>
        <dbReference type="PROSITE" id="PS51190"/>
    </source>
</evidence>
<evidence type="ECO:0000313" key="6">
    <source>
        <dbReference type="EMBL" id="ELR10846.1"/>
    </source>
</evidence>
<dbReference type="GO" id="GO:0006281">
    <property type="term" value="P:DNA repair"/>
    <property type="evidence" value="ECO:0007669"/>
    <property type="project" value="TreeGrafter"/>
</dbReference>
<dbReference type="PANTHER" id="PTHR11139:SF1">
    <property type="entry name" value="TRANSFORMATION_TRANSCRIPTION DOMAIN-ASSOCIATED PROTEIN"/>
    <property type="match status" value="1"/>
</dbReference>
<evidence type="ECO:0000256" key="1">
    <source>
        <dbReference type="ARBA" id="ARBA00007234"/>
    </source>
</evidence>
<dbReference type="InterPro" id="IPR046805">
    <property type="entry name" value="Tra1_ring"/>
</dbReference>
<dbReference type="PROSITE" id="PS51190">
    <property type="entry name" value="FATC"/>
    <property type="match status" value="1"/>
</dbReference>
<evidence type="ECO:0000259" key="4">
    <source>
        <dbReference type="PROSITE" id="PS51189"/>
    </source>
</evidence>
<feature type="domain" description="FAT" evidence="4">
    <location>
        <begin position="582"/>
        <end position="1261"/>
    </location>
</feature>
<dbReference type="KEGG" id="acan:ACA1_180380"/>
<dbReference type="GO" id="GO:0000124">
    <property type="term" value="C:SAGA complex"/>
    <property type="evidence" value="ECO:0007669"/>
    <property type="project" value="TreeGrafter"/>
</dbReference>
<dbReference type="PANTHER" id="PTHR11139">
    <property type="entry name" value="ATAXIA TELANGIECTASIA MUTATED ATM -RELATED"/>
    <property type="match status" value="1"/>
</dbReference>
<dbReference type="InterPro" id="IPR011009">
    <property type="entry name" value="Kinase-like_dom_sf"/>
</dbReference>
<evidence type="ECO:0000259" key="3">
    <source>
        <dbReference type="PROSITE" id="PS50290"/>
    </source>
</evidence>
<dbReference type="OrthoDB" id="18898at2759"/>
<feature type="compositionally biased region" description="Low complexity" evidence="2">
    <location>
        <begin position="611"/>
        <end position="636"/>
    </location>
</feature>
<feature type="domain" description="FATC" evidence="5">
    <location>
        <begin position="1789"/>
        <end position="1821"/>
    </location>
</feature>
<gene>
    <name evidence="6" type="ORF">ACA1_180380</name>
</gene>
<dbReference type="Pfam" id="PF20206">
    <property type="entry name" value="Tra1_ring"/>
    <property type="match status" value="3"/>
</dbReference>
<organism evidence="6 7">
    <name type="scientific">Acanthamoeba castellanii (strain ATCC 30010 / Neff)</name>
    <dbReference type="NCBI Taxonomy" id="1257118"/>
    <lineage>
        <taxon>Eukaryota</taxon>
        <taxon>Amoebozoa</taxon>
        <taxon>Discosea</taxon>
        <taxon>Longamoebia</taxon>
        <taxon>Centramoebida</taxon>
        <taxon>Acanthamoebidae</taxon>
        <taxon>Acanthamoeba</taxon>
    </lineage>
</organism>
<feature type="region of interest" description="Disordered" evidence="2">
    <location>
        <begin position="610"/>
        <end position="639"/>
    </location>
</feature>
<proteinExistence type="inferred from homology"/>
<evidence type="ECO:0000256" key="2">
    <source>
        <dbReference type="SAM" id="MobiDB-lite"/>
    </source>
</evidence>
<dbReference type="RefSeq" id="XP_004332859.1">
    <property type="nucleotide sequence ID" value="XM_004332811.1"/>
</dbReference>
<name>L8GF84_ACACF</name>
<dbReference type="InterPro" id="IPR003151">
    <property type="entry name" value="PIK-rel_kinase_FAT"/>
</dbReference>
<dbReference type="STRING" id="1257118.L8GF84"/>
<evidence type="ECO:0000313" key="7">
    <source>
        <dbReference type="Proteomes" id="UP000011083"/>
    </source>
</evidence>
<dbReference type="Proteomes" id="UP000011083">
    <property type="component" value="Unassembled WGS sequence"/>
</dbReference>
<feature type="compositionally biased region" description="Low complexity" evidence="2">
    <location>
        <begin position="1140"/>
        <end position="1162"/>
    </location>
</feature>
<dbReference type="Pfam" id="PF02259">
    <property type="entry name" value="FAT"/>
    <property type="match status" value="1"/>
</dbReference>
<dbReference type="VEuPathDB" id="AmoebaDB:ACA1_180380"/>
<dbReference type="GO" id="GO:0035267">
    <property type="term" value="C:NuA4 histone acetyltransferase complex"/>
    <property type="evidence" value="ECO:0007669"/>
    <property type="project" value="TreeGrafter"/>
</dbReference>
<accession>L8GF84</accession>
<dbReference type="GeneID" id="14911263"/>
<dbReference type="InterPro" id="IPR000403">
    <property type="entry name" value="PI3/4_kinase_cat_dom"/>
</dbReference>
<dbReference type="InterPro" id="IPR014009">
    <property type="entry name" value="PIK_FAT"/>
</dbReference>
<dbReference type="GO" id="GO:0005634">
    <property type="term" value="C:nucleus"/>
    <property type="evidence" value="ECO:0007669"/>
    <property type="project" value="TreeGrafter"/>
</dbReference>
<feature type="region of interest" description="Disordered" evidence="2">
    <location>
        <begin position="1127"/>
        <end position="1162"/>
    </location>
</feature>
<feature type="compositionally biased region" description="Low complexity" evidence="2">
    <location>
        <begin position="1291"/>
        <end position="1302"/>
    </location>
</feature>
<feature type="domain" description="PI3K/PI4K catalytic" evidence="3">
    <location>
        <begin position="1505"/>
        <end position="1821"/>
    </location>
</feature>
<keyword evidence="7" id="KW-1185">Reference proteome</keyword>
<dbReference type="OMA" id="LVLDCAW"/>
<feature type="region of interest" description="Disordered" evidence="2">
    <location>
        <begin position="1057"/>
        <end position="1086"/>
    </location>
</feature>
<comment type="similarity">
    <text evidence="1">Belongs to the PI3/PI4-kinase family. TRA1 subfamily.</text>
</comment>
<reference evidence="6 7" key="1">
    <citation type="journal article" date="2013" name="Genome Biol.">
        <title>Genome of Acanthamoeba castellanii highlights extensive lateral gene transfer and early evolution of tyrosine kinase signaling.</title>
        <authorList>
            <person name="Clarke M."/>
            <person name="Lohan A.J."/>
            <person name="Liu B."/>
            <person name="Lagkouvardos I."/>
            <person name="Roy S."/>
            <person name="Zafar N."/>
            <person name="Bertelli C."/>
            <person name="Schilde C."/>
            <person name="Kianianmomeni A."/>
            <person name="Burglin T.R."/>
            <person name="Frech C."/>
            <person name="Turcotte B."/>
            <person name="Kopec K.O."/>
            <person name="Synnott J.M."/>
            <person name="Choo C."/>
            <person name="Paponov I."/>
            <person name="Finkler A."/>
            <person name="Soon Heng Tan C."/>
            <person name="Hutchins A.P."/>
            <person name="Weinmeier T."/>
            <person name="Rattei T."/>
            <person name="Chu J.S."/>
            <person name="Gimenez G."/>
            <person name="Irimia M."/>
            <person name="Rigden D.J."/>
            <person name="Fitzpatrick D.A."/>
            <person name="Lorenzo-Morales J."/>
            <person name="Bateman A."/>
            <person name="Chiu C.H."/>
            <person name="Tang P."/>
            <person name="Hegemann P."/>
            <person name="Fromm H."/>
            <person name="Raoult D."/>
            <person name="Greub G."/>
            <person name="Miranda-Saavedra D."/>
            <person name="Chen N."/>
            <person name="Nash P."/>
            <person name="Ginger M.L."/>
            <person name="Horn M."/>
            <person name="Schaap P."/>
            <person name="Caler L."/>
            <person name="Loftus B."/>
        </authorList>
    </citation>
    <scope>NUCLEOTIDE SEQUENCE [LARGE SCALE GENOMIC DNA]</scope>
    <source>
        <strain evidence="6 7">Neff</strain>
    </source>
</reference>
<dbReference type="Pfam" id="PF00454">
    <property type="entry name" value="PI3_PI4_kinase"/>
    <property type="match status" value="1"/>
</dbReference>
<sequence length="1821" mass="200413">MGCGEAQPKLLKAQEQQGQVVVTGLGILNVVLDYQLAQFVQSNMQQLHHVLLGCLTSDNPKIIASLCILLSKMIKTFPLHQPQPQPQPHPEITSFYSDIEQTISTTLGSDYKASLWSGMVIILKTLSNHQADYADRFLSLLVKLLQRLAKEHLSGTTRGGSPQGDDQQQALLLLQQQQQQQANVSSSSSGLPAAGKAAAGAVPSPLPAKKLLPGGAPGVSAAGGPQQPGTTLASGAMSLPTIKMCISLISARVDHVPAGDKKGFFGTLYALIEKSQDVQLLRAITRMVAHWIKSGPAHEATAGKERDAADMSRLALADMAIMPFDDDSDDHHHDVRPTHEEDLMLLEDEPSGPHRAAAAVTATATATTPTLTLKEKCNFLLRMTRFDKIADAPLQAAFLDLVLQVYLDGTASAEELSQLEPAFLMGLRAKDADIRNKFLSLYHSRVAHLVGERLRHIVAGQSWEPLADTFWIRHAGELLLGAIRSQAAQLPALGAYATRARSCEEALVYKDSDVAYHLWASLFPCAWTRLSDEERESVNKGCVQLLGKDYHSVQRFIQPNVMQALLHSLSRCNPPPVLPGELVKYVGKTYNAWHTASAFLEPLASLPPPASSSSSSVTSAATPFPPAQQQVSQQQQHEGEDLWERAVDGLGELYQLLGEEDLAYGLWQRRCTLPITRSALHLEQHGLWQRAQDLYYHGMTRAQTGLLKPPERDPAWEMGLLEEHWINCAKRLQQWDLLTEFAKGQNATELVLDCAWKIGDWNSMRDALARYAGAASDTPQLKVYQSYVAVQDGKPGDVDALTVQASHLGLLHWHSLPPIPSPAHTPLLQAFHQLVELRESAQIIKEINGTNRHQAIPEIKNILTTWRERLPNEWEDVGVWTDILTWRQHVFTLINGAFQPLLEVNSSVAYIGHHEAAWTINRFGHVARRHDLVDVCLSWLSRIYSLPNIEIHDAFVKLREQVKCYRRLAAQSNSPGAAANFYRTALDIINSTNLDFFGPQQKAEFFYLKAEFLAKLGFGEDANGAYSTAVSTWDGLGRGWAGWGSFCEAMHAAGSASPPLLRGHQQQPQPQAETAAAGSKDASSVPRQPHSWVEFALICFLQAMRAQPALSESLVPRVLLLLCDQHDQQPDDTDQPPQPAGGQQQQQWQEPSSPAAAAAAAAASTSSSASGAAPAAAAAAAEEPAGAGTAVAEPETWEKQLAGTFDTFSENVPMWVWIPWLPQLLAALSRPEGVQLKGVLAKLASLYPQAVYYPLRNFIFEQRLLAYSRSRKKTQLLEAAAAAVHSTGSSEQQQAPPVALQEQPPPPPVKEEGDPGTSAQADDKKKRQGLLFGEEVMSIMKNSFPAVVAKMEEMVKEITKCVTISTEERLLQVWQEVWDECNRYANCIAEGLPDAVMAKLCSIRDTAFEPRPDMKEPEKEKLAAKKVQMTQDFCFTNGRCCLTNDQAQAKVKEWLRRVSDEVEGLPPSLNLEELSRYLVGFKSNTIEYVSFGEPGIDHHVRIDGFEAEVLVSHGGKLSQRCLVLRGSNGKTYPFHLLAQPSFLATLSDISAGNDNGADNRMGQFLRLVNGMLQKNVQTRKRQLNFFLPPMIALSPAVRLVQAEADLGSLAQIYQGDCRRRGVDPDDLFRVYKNRLVEAVPSATEPQQSLSVAYHEACRTVVPATAFSQAIHRSFGAATQLFMFKRQFVTQLALTSFLGHAMAVSHRAPSNIYFSRSTANILHLAFTPEFNKASGQLEWCDAAQEHLRGFLLLYMRDELAGKFSKDTAAANVVMLMQRLVHLGFFAHGDKAEDVNKKVCQLLEAATDPNNLAAMDPTWLPPF</sequence>
<dbReference type="GO" id="GO:0006355">
    <property type="term" value="P:regulation of DNA-templated transcription"/>
    <property type="evidence" value="ECO:0007669"/>
    <property type="project" value="TreeGrafter"/>
</dbReference>
<dbReference type="SMART" id="SM01343">
    <property type="entry name" value="FATC"/>
    <property type="match status" value="1"/>
</dbReference>